<dbReference type="Pfam" id="PF01965">
    <property type="entry name" value="DJ-1_PfpI"/>
    <property type="match status" value="1"/>
</dbReference>
<dbReference type="InterPro" id="IPR011057">
    <property type="entry name" value="Mss4-like_sf"/>
</dbReference>
<keyword evidence="6" id="KW-1185">Reference proteome</keyword>
<name>A0ABZ2LUG5_9BACT</name>
<reference evidence="5 6" key="1">
    <citation type="submission" date="2021-12" db="EMBL/GenBank/DDBJ databases">
        <title>Discovery of the Pendulisporaceae a myxobacterial family with distinct sporulation behavior and unique specialized metabolism.</title>
        <authorList>
            <person name="Garcia R."/>
            <person name="Popoff A."/>
            <person name="Bader C.D."/>
            <person name="Loehr J."/>
            <person name="Walesch S."/>
            <person name="Walt C."/>
            <person name="Boldt J."/>
            <person name="Bunk B."/>
            <person name="Haeckl F.J.F.P.J."/>
            <person name="Gunesch A.P."/>
            <person name="Birkelbach J."/>
            <person name="Nuebel U."/>
            <person name="Pietschmann T."/>
            <person name="Bach T."/>
            <person name="Mueller R."/>
        </authorList>
    </citation>
    <scope>NUCLEOTIDE SEQUENCE [LARGE SCALE GENOMIC DNA]</scope>
    <source>
        <strain evidence="5 6">MSr11954</strain>
    </source>
</reference>
<dbReference type="RefSeq" id="WP_394822263.1">
    <property type="nucleotide sequence ID" value="NZ_CP089984.1"/>
</dbReference>
<keyword evidence="2" id="KW-0479">Metal-binding</keyword>
<organism evidence="5 6">
    <name type="scientific">Pendulispora albinea</name>
    <dbReference type="NCBI Taxonomy" id="2741071"/>
    <lineage>
        <taxon>Bacteria</taxon>
        <taxon>Pseudomonadati</taxon>
        <taxon>Myxococcota</taxon>
        <taxon>Myxococcia</taxon>
        <taxon>Myxococcales</taxon>
        <taxon>Sorangiineae</taxon>
        <taxon>Pendulisporaceae</taxon>
        <taxon>Pendulispora</taxon>
    </lineage>
</organism>
<dbReference type="SUPFAM" id="SSF52317">
    <property type="entry name" value="Class I glutamine amidotransferase-like"/>
    <property type="match status" value="1"/>
</dbReference>
<dbReference type="Pfam" id="PF04828">
    <property type="entry name" value="GFA"/>
    <property type="match status" value="1"/>
</dbReference>
<sequence>MLIAQIVFDDFTDVDVFLAWDLLNRVRVRARRPDWRVELLGTEAQHRSVSGLTLPMHGRIEEAAAADAVLFASGPATRELRFDREYLARFALDPTRQLIGSMCSGALLLAALGLLEGKRATTHPTAAPLLREAGIEVVDAPFVRQGNIATAAACLAGVELSAWVIEVLLGKDARDAVLAEVQPVGRPFQPADPPFQPAAESPLEPSGDALYRGSCLCKAIEYELHAELGDFGYCHCTSCRKASGTAHGSNSPVDRARFRLLRGASVLREHESSPGKFRTFCSSCGSPIYAYLASSPDVLRIRLGSLDTPFTKQARAHTFVSDKAPWEDIVDEVPQFAEWAPRSVLHQRGSRQRET</sequence>
<evidence type="ECO:0000256" key="1">
    <source>
        <dbReference type="ARBA" id="ARBA00005495"/>
    </source>
</evidence>
<evidence type="ECO:0000259" key="4">
    <source>
        <dbReference type="PROSITE" id="PS51891"/>
    </source>
</evidence>
<feature type="domain" description="CENP-V/GFA" evidence="4">
    <location>
        <begin position="211"/>
        <end position="327"/>
    </location>
</feature>
<evidence type="ECO:0000313" key="6">
    <source>
        <dbReference type="Proteomes" id="UP001370348"/>
    </source>
</evidence>
<protein>
    <submittedName>
        <fullName evidence="5">GFA family protein</fullName>
    </submittedName>
</protein>
<dbReference type="InterPro" id="IPR052158">
    <property type="entry name" value="INH-QAR"/>
</dbReference>
<dbReference type="InterPro" id="IPR006913">
    <property type="entry name" value="CENP-V/GFA"/>
</dbReference>
<gene>
    <name evidence="5" type="ORF">LZC94_32930</name>
</gene>
<dbReference type="PANTHER" id="PTHR43130">
    <property type="entry name" value="ARAC-FAMILY TRANSCRIPTIONAL REGULATOR"/>
    <property type="match status" value="1"/>
</dbReference>
<dbReference type="PROSITE" id="PS51891">
    <property type="entry name" value="CENP_V_GFA"/>
    <property type="match status" value="1"/>
</dbReference>
<dbReference type="EMBL" id="CP089984">
    <property type="protein sequence ID" value="WXB12642.1"/>
    <property type="molecule type" value="Genomic_DNA"/>
</dbReference>
<evidence type="ECO:0000256" key="2">
    <source>
        <dbReference type="ARBA" id="ARBA00022723"/>
    </source>
</evidence>
<dbReference type="InterPro" id="IPR002818">
    <property type="entry name" value="DJ-1/PfpI"/>
</dbReference>
<dbReference type="Proteomes" id="UP001370348">
    <property type="component" value="Chromosome"/>
</dbReference>
<dbReference type="PANTHER" id="PTHR43130:SF2">
    <property type="entry name" value="DJ-1_PFPI DOMAIN-CONTAINING PROTEIN"/>
    <property type="match status" value="1"/>
</dbReference>
<evidence type="ECO:0000313" key="5">
    <source>
        <dbReference type="EMBL" id="WXB12642.1"/>
    </source>
</evidence>
<evidence type="ECO:0000256" key="3">
    <source>
        <dbReference type="ARBA" id="ARBA00022833"/>
    </source>
</evidence>
<accession>A0ABZ2LUG5</accession>
<dbReference type="SUPFAM" id="SSF51316">
    <property type="entry name" value="Mss4-like"/>
    <property type="match status" value="1"/>
</dbReference>
<comment type="similarity">
    <text evidence="1">Belongs to the Gfa family.</text>
</comment>
<keyword evidence="3" id="KW-0862">Zinc</keyword>
<dbReference type="InterPro" id="IPR029062">
    <property type="entry name" value="Class_I_gatase-like"/>
</dbReference>
<dbReference type="Gene3D" id="3.90.1590.10">
    <property type="entry name" value="glutathione-dependent formaldehyde- activating enzyme (gfa)"/>
    <property type="match status" value="1"/>
</dbReference>
<dbReference type="Gene3D" id="3.40.50.880">
    <property type="match status" value="1"/>
</dbReference>
<proteinExistence type="inferred from homology"/>